<organism evidence="4 5">
    <name type="scientific">Patella caerulea</name>
    <name type="common">Rayed Mediterranean limpet</name>
    <dbReference type="NCBI Taxonomy" id="87958"/>
    <lineage>
        <taxon>Eukaryota</taxon>
        <taxon>Metazoa</taxon>
        <taxon>Spiralia</taxon>
        <taxon>Lophotrochozoa</taxon>
        <taxon>Mollusca</taxon>
        <taxon>Gastropoda</taxon>
        <taxon>Patellogastropoda</taxon>
        <taxon>Patelloidea</taxon>
        <taxon>Patellidae</taxon>
        <taxon>Patella</taxon>
    </lineage>
</organism>
<proteinExistence type="inferred from homology"/>
<reference evidence="4 5" key="1">
    <citation type="submission" date="2024-01" db="EMBL/GenBank/DDBJ databases">
        <title>The genome of the rayed Mediterranean limpet Patella caerulea (Linnaeus, 1758).</title>
        <authorList>
            <person name="Anh-Thu Weber A."/>
            <person name="Halstead-Nussloch G."/>
        </authorList>
    </citation>
    <scope>NUCLEOTIDE SEQUENCE [LARGE SCALE GENOMIC DNA]</scope>
    <source>
        <strain evidence="4">AATW-2023a</strain>
        <tissue evidence="4">Whole specimen</tissue>
    </source>
</reference>
<name>A0AAN8J402_PATCE</name>
<dbReference type="PANTHER" id="PTHR31017">
    <property type="entry name" value="LATE SECRETORY PATHWAY PROTEIN AVL9-RELATED"/>
    <property type="match status" value="1"/>
</dbReference>
<comment type="similarity">
    <text evidence="1">Belongs to the AVL9 family.</text>
</comment>
<dbReference type="Proteomes" id="UP001347796">
    <property type="component" value="Unassembled WGS sequence"/>
</dbReference>
<evidence type="ECO:0000256" key="2">
    <source>
        <dbReference type="SAM" id="MobiDB-lite"/>
    </source>
</evidence>
<dbReference type="InterPro" id="IPR018307">
    <property type="entry name" value="ABL9/DENND6_dom"/>
</dbReference>
<feature type="compositionally biased region" description="Low complexity" evidence="2">
    <location>
        <begin position="523"/>
        <end position="533"/>
    </location>
</feature>
<protein>
    <recommendedName>
        <fullName evidence="3">UDENN domain-containing protein</fullName>
    </recommendedName>
</protein>
<accession>A0AAN8J402</accession>
<comment type="caution">
    <text evidence="4">The sequence shown here is derived from an EMBL/GenBank/DDBJ whole genome shotgun (WGS) entry which is preliminary data.</text>
</comment>
<dbReference type="PANTHER" id="PTHR31017:SF1">
    <property type="entry name" value="LATE SECRETORY PATHWAY PROTEIN AVL9 HOMOLOG"/>
    <property type="match status" value="1"/>
</dbReference>
<evidence type="ECO:0000313" key="4">
    <source>
        <dbReference type="EMBL" id="KAK6165935.1"/>
    </source>
</evidence>
<dbReference type="Pfam" id="PF09794">
    <property type="entry name" value="Avl9"/>
    <property type="match status" value="1"/>
</dbReference>
<feature type="region of interest" description="Disordered" evidence="2">
    <location>
        <begin position="264"/>
        <end position="365"/>
    </location>
</feature>
<feature type="compositionally biased region" description="Polar residues" evidence="2">
    <location>
        <begin position="344"/>
        <end position="364"/>
    </location>
</feature>
<dbReference type="InterPro" id="IPR037516">
    <property type="entry name" value="Tripartite_DENN"/>
</dbReference>
<dbReference type="EMBL" id="JAZGQO010000021">
    <property type="protein sequence ID" value="KAK6165935.1"/>
    <property type="molecule type" value="Genomic_DNA"/>
</dbReference>
<feature type="compositionally biased region" description="Polar residues" evidence="2">
    <location>
        <begin position="264"/>
        <end position="283"/>
    </location>
</feature>
<evidence type="ECO:0000256" key="1">
    <source>
        <dbReference type="ARBA" id="ARBA00038178"/>
    </source>
</evidence>
<dbReference type="AlphaFoldDB" id="A0AAN8J402"/>
<feature type="region of interest" description="Disordered" evidence="2">
    <location>
        <begin position="414"/>
        <end position="461"/>
    </location>
</feature>
<dbReference type="GO" id="GO:0005737">
    <property type="term" value="C:cytoplasm"/>
    <property type="evidence" value="ECO:0007669"/>
    <property type="project" value="TreeGrafter"/>
</dbReference>
<dbReference type="InterPro" id="IPR051731">
    <property type="entry name" value="DENND11/AVL9_GEFs"/>
</dbReference>
<sequence>MADECKNEDSHVLHVVVVGFHHKKGCQVEYSYPPLIPGNKVDSHDVPKEWKHLPSLALPDGAHNFQKDTVFFHLPGRNGSNKTVYGVSCYRQMDAKDLKNKDSEVTRSTIQKSVCVLSRLPLYGMIKAKLELITHAYFDERDFSKVELLEQTYNNMKLSLSETMLDGAQVYLGLSPREIVLQFKHKIVLLFKLILLERRVLFYGAPVETLGGLILTLLSLFPGMVEYGLDEAVNKSSQKVSSSSLKMAGSDQDESDGYLEISYTETGSDSPLYTNVQSNLSGSRSHHSLDTEPESPTIPRDEIFTQHSPDSSDSLHHKKNKDNTDELSPSVHSYHSDKPKVKGKSNSSELKGQGHNSGISNQAKSAPVAIDNATKTEDTSSGSLPTSEIIFAKESSPLQDLYSITHVEAIQTAQDNELSSDHSQDQLDNYSSDKSLHQKKELSLSISPNPPVQTTMSLDIEDLDSPESISKIDREDCFSWEDDRLLLAINDDVETKATSDEMSDQQQGSRKVSKGNESEGSDSRPSSRQSSPGVRAAILKNKLSSAFGNLQSKSKVKSESSPVEMKPLYGGPELHQDECGFPLAIFTRGTVCHPYLSLQYHDILHDITIRSFVIGATNILFKQRKNLLDAIVEIEEGKIEIHDKELQKHLHLTTADLRFGEYIVKTVIEDKDDIYLDGTEWEGGDEWLRAQFRLYLQSLLATMMQDDVKLQEDFGLVFISAWKTTNNYRYWSSMSHPALHNIPTGHPFQGNLNMNDIRMRLSHTMQNTERGKKLNAAVVQTGKYMVETGKAVGGALNHAKSAVSSWFSSWRQEKPTTPPSDNTAISPTEEEAASSRKS</sequence>
<feature type="region of interest" description="Disordered" evidence="2">
    <location>
        <begin position="496"/>
        <end position="533"/>
    </location>
</feature>
<feature type="compositionally biased region" description="Polar residues" evidence="2">
    <location>
        <begin position="444"/>
        <end position="457"/>
    </location>
</feature>
<evidence type="ECO:0000313" key="5">
    <source>
        <dbReference type="Proteomes" id="UP001347796"/>
    </source>
</evidence>
<feature type="domain" description="UDENN" evidence="3">
    <location>
        <begin position="13"/>
        <end position="435"/>
    </location>
</feature>
<keyword evidence="5" id="KW-1185">Reference proteome</keyword>
<evidence type="ECO:0000259" key="3">
    <source>
        <dbReference type="PROSITE" id="PS50211"/>
    </source>
</evidence>
<gene>
    <name evidence="4" type="ORF">SNE40_022741</name>
</gene>
<feature type="region of interest" description="Disordered" evidence="2">
    <location>
        <begin position="807"/>
        <end position="838"/>
    </location>
</feature>
<dbReference type="PROSITE" id="PS50211">
    <property type="entry name" value="DENN"/>
    <property type="match status" value="1"/>
</dbReference>